<dbReference type="InterPro" id="IPR018060">
    <property type="entry name" value="HTH_AraC"/>
</dbReference>
<keyword evidence="10" id="KW-0732">Signal</keyword>
<dbReference type="InterPro" id="IPR001789">
    <property type="entry name" value="Sig_transdc_resp-reg_receiver"/>
</dbReference>
<keyword evidence="14" id="KW-0418">Kinase</keyword>
<keyword evidence="9" id="KW-0812">Transmembrane</keyword>
<dbReference type="InterPro" id="IPR005467">
    <property type="entry name" value="His_kinase_dom"/>
</dbReference>
<comment type="caution">
    <text evidence="14">The sequence shown here is derived from an EMBL/GenBank/DDBJ whole genome shotgun (WGS) entry which is preliminary data.</text>
</comment>
<evidence type="ECO:0000256" key="5">
    <source>
        <dbReference type="ARBA" id="ARBA00023125"/>
    </source>
</evidence>
<dbReference type="Proteomes" id="UP000005546">
    <property type="component" value="Unassembled WGS sequence"/>
</dbReference>
<feature type="coiled-coil region" evidence="8">
    <location>
        <begin position="854"/>
        <end position="881"/>
    </location>
</feature>
<keyword evidence="6" id="KW-0804">Transcription</keyword>
<feature type="modified residue" description="4-aspartylphosphate" evidence="7">
    <location>
        <position position="1191"/>
    </location>
</feature>
<dbReference type="InterPro" id="IPR009057">
    <property type="entry name" value="Homeodomain-like_sf"/>
</dbReference>
<dbReference type="Pfam" id="PF07495">
    <property type="entry name" value="Y_Y_Y"/>
    <property type="match status" value="1"/>
</dbReference>
<feature type="domain" description="HTH araC/xylS-type" evidence="11">
    <location>
        <begin position="1290"/>
        <end position="1392"/>
    </location>
</feature>
<dbReference type="Pfam" id="PF07494">
    <property type="entry name" value="Reg_prop"/>
    <property type="match status" value="2"/>
</dbReference>
<dbReference type="SMART" id="SM00448">
    <property type="entry name" value="REC"/>
    <property type="match status" value="1"/>
</dbReference>
<feature type="signal peptide" evidence="10">
    <location>
        <begin position="1"/>
        <end position="21"/>
    </location>
</feature>
<dbReference type="PROSITE" id="PS01124">
    <property type="entry name" value="HTH_ARAC_FAMILY_2"/>
    <property type="match status" value="1"/>
</dbReference>
<dbReference type="Gene3D" id="1.10.10.60">
    <property type="entry name" value="Homeodomain-like"/>
    <property type="match status" value="1"/>
</dbReference>
<feature type="transmembrane region" description="Helical" evidence="9">
    <location>
        <begin position="797"/>
        <end position="817"/>
    </location>
</feature>
<dbReference type="SMART" id="SM00342">
    <property type="entry name" value="HTH_ARAC"/>
    <property type="match status" value="1"/>
</dbReference>
<dbReference type="Pfam" id="PF00072">
    <property type="entry name" value="Response_reg"/>
    <property type="match status" value="1"/>
</dbReference>
<dbReference type="STRING" id="762982.HMPREF9442_03111"/>
<keyword evidence="9" id="KW-0472">Membrane</keyword>
<gene>
    <name evidence="14" type="ORF">HMPREF9442_03111</name>
</gene>
<dbReference type="PROSITE" id="PS51257">
    <property type="entry name" value="PROKAR_LIPOPROTEIN"/>
    <property type="match status" value="1"/>
</dbReference>
<evidence type="ECO:0000313" key="15">
    <source>
        <dbReference type="Proteomes" id="UP000005546"/>
    </source>
</evidence>
<dbReference type="SUPFAM" id="SSF63829">
    <property type="entry name" value="Calcium-dependent phosphotriesterase"/>
    <property type="match status" value="3"/>
</dbReference>
<evidence type="ECO:0000313" key="14">
    <source>
        <dbReference type="EMBL" id="EGG50666.1"/>
    </source>
</evidence>
<evidence type="ECO:0000256" key="4">
    <source>
        <dbReference type="ARBA" id="ARBA00023015"/>
    </source>
</evidence>
<dbReference type="FunFam" id="1.10.287.130:FF:000045">
    <property type="entry name" value="Two-component system sensor histidine kinase/response regulator"/>
    <property type="match status" value="1"/>
</dbReference>
<dbReference type="OrthoDB" id="681130at2"/>
<dbReference type="InterPro" id="IPR004358">
    <property type="entry name" value="Sig_transdc_His_kin-like_C"/>
</dbReference>
<dbReference type="SUPFAM" id="SSF55874">
    <property type="entry name" value="ATPase domain of HSP90 chaperone/DNA topoisomerase II/histidine kinase"/>
    <property type="match status" value="1"/>
</dbReference>
<dbReference type="PROSITE" id="PS50110">
    <property type="entry name" value="RESPONSE_REGULATORY"/>
    <property type="match status" value="1"/>
</dbReference>
<dbReference type="HOGENOM" id="CLU_000445_28_1_10"/>
<dbReference type="Pfam" id="PF00512">
    <property type="entry name" value="HisKA"/>
    <property type="match status" value="1"/>
</dbReference>
<evidence type="ECO:0000259" key="12">
    <source>
        <dbReference type="PROSITE" id="PS50109"/>
    </source>
</evidence>
<keyword evidence="9" id="KW-1133">Transmembrane helix</keyword>
<evidence type="ECO:0000256" key="9">
    <source>
        <dbReference type="SAM" id="Phobius"/>
    </source>
</evidence>
<dbReference type="InterPro" id="IPR011110">
    <property type="entry name" value="Reg_prop"/>
</dbReference>
<dbReference type="InterPro" id="IPR015943">
    <property type="entry name" value="WD40/YVTN_repeat-like_dom_sf"/>
</dbReference>
<keyword evidence="4" id="KW-0805">Transcription regulation</keyword>
<dbReference type="InterPro" id="IPR036890">
    <property type="entry name" value="HATPase_C_sf"/>
</dbReference>
<dbReference type="InterPro" id="IPR036097">
    <property type="entry name" value="HisK_dim/P_sf"/>
</dbReference>
<dbReference type="EC" id="2.7.13.3" evidence="2"/>
<comment type="catalytic activity">
    <reaction evidence="1">
        <text>ATP + protein L-histidine = ADP + protein N-phospho-L-histidine.</text>
        <dbReference type="EC" id="2.7.13.3"/>
    </reaction>
</comment>
<dbReference type="eggNOG" id="COG0745">
    <property type="taxonomic scope" value="Bacteria"/>
</dbReference>
<dbReference type="PANTHER" id="PTHR43547:SF2">
    <property type="entry name" value="HYBRID SIGNAL TRANSDUCTION HISTIDINE KINASE C"/>
    <property type="match status" value="1"/>
</dbReference>
<dbReference type="PROSITE" id="PS50109">
    <property type="entry name" value="HIS_KIN"/>
    <property type="match status" value="1"/>
</dbReference>
<dbReference type="InterPro" id="IPR011123">
    <property type="entry name" value="Y_Y_Y"/>
</dbReference>
<evidence type="ECO:0000259" key="13">
    <source>
        <dbReference type="PROSITE" id="PS50110"/>
    </source>
</evidence>
<dbReference type="PROSITE" id="PS00041">
    <property type="entry name" value="HTH_ARAC_FAMILY_1"/>
    <property type="match status" value="1"/>
</dbReference>
<dbReference type="InterPro" id="IPR018062">
    <property type="entry name" value="HTH_AraC-typ_CS"/>
</dbReference>
<dbReference type="InterPro" id="IPR003661">
    <property type="entry name" value="HisK_dim/P_dom"/>
</dbReference>
<dbReference type="Gene3D" id="3.40.50.2300">
    <property type="match status" value="1"/>
</dbReference>
<accession>F3QY20</accession>
<dbReference type="SUPFAM" id="SSF46689">
    <property type="entry name" value="Homeodomain-like"/>
    <property type="match status" value="1"/>
</dbReference>
<keyword evidence="14" id="KW-0808">Transferase</keyword>
<dbReference type="CDD" id="cd17574">
    <property type="entry name" value="REC_OmpR"/>
    <property type="match status" value="1"/>
</dbReference>
<dbReference type="eggNOG" id="COG2205">
    <property type="taxonomic scope" value="Bacteria"/>
</dbReference>
<dbReference type="CDD" id="cd00082">
    <property type="entry name" value="HisKA"/>
    <property type="match status" value="1"/>
</dbReference>
<dbReference type="PRINTS" id="PR00344">
    <property type="entry name" value="BCTRLSENSOR"/>
</dbReference>
<dbReference type="SUPFAM" id="SSF47384">
    <property type="entry name" value="Homodimeric domain of signal transducing histidine kinase"/>
    <property type="match status" value="1"/>
</dbReference>
<dbReference type="GO" id="GO:0000155">
    <property type="term" value="F:phosphorelay sensor kinase activity"/>
    <property type="evidence" value="ECO:0007669"/>
    <property type="project" value="InterPro"/>
</dbReference>
<evidence type="ECO:0000256" key="6">
    <source>
        <dbReference type="ARBA" id="ARBA00023163"/>
    </source>
</evidence>
<dbReference type="InterPro" id="IPR003594">
    <property type="entry name" value="HATPase_dom"/>
</dbReference>
<evidence type="ECO:0000259" key="11">
    <source>
        <dbReference type="PROSITE" id="PS01124"/>
    </source>
</evidence>
<evidence type="ECO:0000256" key="7">
    <source>
        <dbReference type="PROSITE-ProRule" id="PRU00169"/>
    </source>
</evidence>
<dbReference type="InterPro" id="IPR011006">
    <property type="entry name" value="CheY-like_superfamily"/>
</dbReference>
<feature type="chain" id="PRO_5003301023" description="histidine kinase" evidence="10">
    <location>
        <begin position="22"/>
        <end position="1392"/>
    </location>
</feature>
<dbReference type="Gene3D" id="1.10.287.130">
    <property type="match status" value="1"/>
</dbReference>
<feature type="domain" description="Response regulatory" evidence="13">
    <location>
        <begin position="1143"/>
        <end position="1258"/>
    </location>
</feature>
<dbReference type="SUPFAM" id="SSF52172">
    <property type="entry name" value="CheY-like"/>
    <property type="match status" value="1"/>
</dbReference>
<dbReference type="Gene3D" id="2.130.10.10">
    <property type="entry name" value="YVTN repeat-like/Quinoprotein amine dehydrogenase"/>
    <property type="match status" value="2"/>
</dbReference>
<organism evidence="14 15">
    <name type="scientific">Paraprevotella xylaniphila YIT 11841</name>
    <dbReference type="NCBI Taxonomy" id="762982"/>
    <lineage>
        <taxon>Bacteria</taxon>
        <taxon>Pseudomonadati</taxon>
        <taxon>Bacteroidota</taxon>
        <taxon>Bacteroidia</taxon>
        <taxon>Bacteroidales</taxon>
        <taxon>Prevotellaceae</taxon>
        <taxon>Paraprevotella</taxon>
    </lineage>
</organism>
<dbReference type="GO" id="GO:0043565">
    <property type="term" value="F:sequence-specific DNA binding"/>
    <property type="evidence" value="ECO:0007669"/>
    <property type="project" value="InterPro"/>
</dbReference>
<dbReference type="SMART" id="SM00388">
    <property type="entry name" value="HisKA"/>
    <property type="match status" value="1"/>
</dbReference>
<dbReference type="EMBL" id="AFBR01000092">
    <property type="protein sequence ID" value="EGG50666.1"/>
    <property type="molecule type" value="Genomic_DNA"/>
</dbReference>
<dbReference type="Pfam" id="PF12833">
    <property type="entry name" value="HTH_18"/>
    <property type="match status" value="1"/>
</dbReference>
<evidence type="ECO:0000256" key="10">
    <source>
        <dbReference type="SAM" id="SignalP"/>
    </source>
</evidence>
<evidence type="ECO:0000256" key="8">
    <source>
        <dbReference type="SAM" id="Coils"/>
    </source>
</evidence>
<evidence type="ECO:0000256" key="2">
    <source>
        <dbReference type="ARBA" id="ARBA00012438"/>
    </source>
</evidence>
<evidence type="ECO:0000256" key="1">
    <source>
        <dbReference type="ARBA" id="ARBA00000085"/>
    </source>
</evidence>
<keyword evidence="5" id="KW-0238">DNA-binding</keyword>
<dbReference type="GO" id="GO:0003700">
    <property type="term" value="F:DNA-binding transcription factor activity"/>
    <property type="evidence" value="ECO:0007669"/>
    <property type="project" value="InterPro"/>
</dbReference>
<dbReference type="eggNOG" id="COG3292">
    <property type="taxonomic scope" value="Bacteria"/>
</dbReference>
<dbReference type="InterPro" id="IPR013783">
    <property type="entry name" value="Ig-like_fold"/>
</dbReference>
<sequence length="1392" mass="158666">MKSKNFFYLILLILSCVRVQAKTNDLLWRESQKFSTIGINEGLPHNFVEDILKDSKGFLWFALYGGGVCRYDSYQFISFNSTESVRHIQNDFAKAICEDLHDRLWIAGDNGLECLDTEKLISLTLSASPALAWDSLRSQPCHSIYCDRKGNLWVGGRQATYRINFTSDGNIATIQNFPFIHNKDIITFYENEKDILWIGCSENIYRIDLRHPTSSVSLFANLPRNCRTQALYQTGNHFWVGTSNGLFLYDSKGNHHKEYHSSAPFHSLSQDYITDIAETPNQTLIVSTLKGLNIYNEQTDKFEQVGYESFQDEKSDFIFCNFINCLLVDGETVWIGTEADGLMKAVPKRLTVTNYIHSGDLPQSISPQTVNAIYTADDGEVWVGTVESGLNRMTSPGQFTHYTMKDGLPSHTVSCITGYGSQLWVGMWGGGVCSVEQTLSGKVKFHPLYDNTHPELAWASTCAIQYDSLNQTLWIATSKSVYTYHVPSEKIDEPFRNQKLGGMQTGNAGACIDRQHNLWLGLTAGLCRIDLKRFHQGKNVFQLWPYQLNNPQSHDKERITFVTISSDNRILVGTNGNGFYIGTQTIDGTYTFQNYSTRDGLVNNHVRGILEDNTKNIWISTLHGLSCFFPQKQCFQNYTLDDGLACNQFYWNAAYKGRNGELYFGNMTGLSVVSPASQPSILQKKFPVVFTHCQTLQGEVQVKDGVVEIHEREKFISIEFATLDYNVTPQAAYAYRLKGFNDQWTITGKDNRTISYANLPPGQYVLEVRYATDGIHFESGSEGKMALHITPYFFRTAWFRIISCLCLILILYLIYMWRVRTLKLQKKELHQKVVSRTQKLKTQTDLLAQRTQTLEKQNELLSRQKAEILDMSKRIQNLTAEKLAFFTNITHEFRTPLTLIIGPVRHLLETNTDIETNKQLQIVDRNSHYLLSLVNQLLDFRKVESGNMKITLHEGYLLPLFQNLKLLFSAYAAEKGLRIQYYFHLPECTVSFDEDALHKILFNLVSNAIKFTPKGGCIKLFTKTLTSTSGSLLFVSVCDTGPGVAEKDKEMIFQRFYQSDKRPCTSINGQSGTGIGLYLCRQLVQLQGGQIWVVNNRTAGCSFRFLLPLHLIEASPSTRVQISLPKSPETHKKMMETEKSSINLLIVEDNKDMREYLHAILSPYYHCLEASQGKEALDILHTQHVDFILSDLMMPIMDGMELSHHVKSDFSISHIPFLILTAKTSETAHIQSFEFGVDAYLTKPFDEHLLLTRIENLLRNRKRLQEKFAYHMISEELHIKPGTQDQAFMDKLLDLLKKNYSNAEYGVDEFSADMGISRSLLYKKTQELTGTAIGELLRNYRLNIAKEILISKTGHTLNISEIAYQVGFNDPKYFTRCFTKHFNVPPSKFTGK</sequence>
<dbReference type="SMART" id="SM00387">
    <property type="entry name" value="HATPase_c"/>
    <property type="match status" value="1"/>
</dbReference>
<dbReference type="Gene3D" id="3.30.565.10">
    <property type="entry name" value="Histidine kinase-like ATPase, C-terminal domain"/>
    <property type="match status" value="1"/>
</dbReference>
<name>F3QY20_9BACT</name>
<protein>
    <recommendedName>
        <fullName evidence="2">histidine kinase</fullName>
        <ecNumber evidence="2">2.7.13.3</ecNumber>
    </recommendedName>
</protein>
<proteinExistence type="predicted"/>
<feature type="domain" description="Histidine kinase" evidence="12">
    <location>
        <begin position="888"/>
        <end position="1111"/>
    </location>
</feature>
<dbReference type="PANTHER" id="PTHR43547">
    <property type="entry name" value="TWO-COMPONENT HISTIDINE KINASE"/>
    <property type="match status" value="1"/>
</dbReference>
<dbReference type="RefSeq" id="WP_008629680.1">
    <property type="nucleotide sequence ID" value="NZ_GL883886.1"/>
</dbReference>
<keyword evidence="8" id="KW-0175">Coiled coil</keyword>
<reference evidence="14 15" key="1">
    <citation type="submission" date="2011-02" db="EMBL/GenBank/DDBJ databases">
        <authorList>
            <person name="Weinstock G."/>
            <person name="Sodergren E."/>
            <person name="Clifton S."/>
            <person name="Fulton L."/>
            <person name="Fulton B."/>
            <person name="Courtney L."/>
            <person name="Fronick C."/>
            <person name="Harrison M."/>
            <person name="Strong C."/>
            <person name="Farmer C."/>
            <person name="Delahaunty K."/>
            <person name="Markovic C."/>
            <person name="Hall O."/>
            <person name="Minx P."/>
            <person name="Tomlinson C."/>
            <person name="Mitreva M."/>
            <person name="Hou S."/>
            <person name="Chen J."/>
            <person name="Wollam A."/>
            <person name="Pepin K.H."/>
            <person name="Johnson M."/>
            <person name="Bhonagiri V."/>
            <person name="Zhang X."/>
            <person name="Suruliraj S."/>
            <person name="Warren W."/>
            <person name="Chinwalla A."/>
            <person name="Mardis E.R."/>
            <person name="Wilson R.K."/>
        </authorList>
    </citation>
    <scope>NUCLEOTIDE SEQUENCE [LARGE SCALE GENOMIC DNA]</scope>
    <source>
        <strain evidence="14 15">YIT 11841</strain>
    </source>
</reference>
<evidence type="ECO:0000256" key="3">
    <source>
        <dbReference type="ARBA" id="ARBA00022553"/>
    </source>
</evidence>
<keyword evidence="3 7" id="KW-0597">Phosphoprotein</keyword>
<keyword evidence="15" id="KW-1185">Reference proteome</keyword>
<dbReference type="Pfam" id="PF02518">
    <property type="entry name" value="HATPase_c"/>
    <property type="match status" value="1"/>
</dbReference>
<dbReference type="Gene3D" id="2.60.40.10">
    <property type="entry name" value="Immunoglobulins"/>
    <property type="match status" value="1"/>
</dbReference>